<dbReference type="Pfam" id="PF03992">
    <property type="entry name" value="ABM"/>
    <property type="match status" value="1"/>
</dbReference>
<dbReference type="RefSeq" id="WP_131977805.1">
    <property type="nucleotide sequence ID" value="NZ_SMKL01000002.1"/>
</dbReference>
<proteinExistence type="predicted"/>
<evidence type="ECO:0000259" key="1">
    <source>
        <dbReference type="PROSITE" id="PS51725"/>
    </source>
</evidence>
<dbReference type="SUPFAM" id="SSF54909">
    <property type="entry name" value="Dimeric alpha+beta barrel"/>
    <property type="match status" value="1"/>
</dbReference>
<dbReference type="Proteomes" id="UP000295621">
    <property type="component" value="Unassembled WGS sequence"/>
</dbReference>
<evidence type="ECO:0000313" key="3">
    <source>
        <dbReference type="Proteomes" id="UP000295621"/>
    </source>
</evidence>
<dbReference type="GO" id="GO:0004497">
    <property type="term" value="F:monooxygenase activity"/>
    <property type="evidence" value="ECO:0007669"/>
    <property type="project" value="UniProtKB-KW"/>
</dbReference>
<keyword evidence="2" id="KW-0503">Monooxygenase</keyword>
<gene>
    <name evidence="2" type="ORF">E1212_01010</name>
</gene>
<dbReference type="InterPro" id="IPR011008">
    <property type="entry name" value="Dimeric_a/b-barrel"/>
</dbReference>
<dbReference type="PANTHER" id="PTHR33336">
    <property type="entry name" value="QUINOL MONOOXYGENASE YGIN-RELATED"/>
    <property type="match status" value="1"/>
</dbReference>
<dbReference type="AlphaFoldDB" id="A0A4R4S621"/>
<evidence type="ECO:0000313" key="2">
    <source>
        <dbReference type="EMBL" id="TDC56583.1"/>
    </source>
</evidence>
<name>A0A4R4S621_9ACTN</name>
<dbReference type="Gene3D" id="3.30.70.100">
    <property type="match status" value="1"/>
</dbReference>
<feature type="domain" description="ABM" evidence="1">
    <location>
        <begin position="3"/>
        <end position="94"/>
    </location>
</feature>
<dbReference type="InterPro" id="IPR007138">
    <property type="entry name" value="ABM_dom"/>
</dbReference>
<keyword evidence="3" id="KW-1185">Reference proteome</keyword>
<dbReference type="EMBL" id="SMKL01000002">
    <property type="protein sequence ID" value="TDC56583.1"/>
    <property type="molecule type" value="Genomic_DNA"/>
</dbReference>
<comment type="caution">
    <text evidence="2">The sequence shown here is derived from an EMBL/GenBank/DDBJ whole genome shotgun (WGS) entry which is preliminary data.</text>
</comment>
<protein>
    <submittedName>
        <fullName evidence="2">Antibiotic biosynthesis monooxygenase</fullName>
    </submittedName>
</protein>
<dbReference type="PANTHER" id="PTHR33336:SF15">
    <property type="entry name" value="ABM DOMAIN-CONTAINING PROTEIN"/>
    <property type="match status" value="1"/>
</dbReference>
<reference evidence="2 3" key="1">
    <citation type="submission" date="2019-02" db="EMBL/GenBank/DDBJ databases">
        <title>Draft genome sequences of novel Actinobacteria.</title>
        <authorList>
            <person name="Sahin N."/>
            <person name="Ay H."/>
            <person name="Saygin H."/>
        </authorList>
    </citation>
    <scope>NUCLEOTIDE SEQUENCE [LARGE SCALE GENOMIC DNA]</scope>
    <source>
        <strain evidence="2 3">KC603</strain>
    </source>
</reference>
<sequence>MAFVVAAVWKAKPGEEGRVREVIETMTPLSRAEAACLYYQAQVSPDDPTTFFLYEQYADADGYEAHKASEHFQKHVFGHIVEYLEAREVKTYETIDV</sequence>
<dbReference type="PROSITE" id="PS51725">
    <property type="entry name" value="ABM"/>
    <property type="match status" value="1"/>
</dbReference>
<keyword evidence="2" id="KW-0560">Oxidoreductase</keyword>
<organism evidence="2 3">
    <name type="scientific">Jiangella ureilytica</name>
    <dbReference type="NCBI Taxonomy" id="2530374"/>
    <lineage>
        <taxon>Bacteria</taxon>
        <taxon>Bacillati</taxon>
        <taxon>Actinomycetota</taxon>
        <taxon>Actinomycetes</taxon>
        <taxon>Jiangellales</taxon>
        <taxon>Jiangellaceae</taxon>
        <taxon>Jiangella</taxon>
    </lineage>
</organism>
<dbReference type="OrthoDB" id="3695636at2"/>
<dbReference type="InterPro" id="IPR050744">
    <property type="entry name" value="AI-2_Isomerase_LsrG"/>
</dbReference>
<accession>A0A4R4S621</accession>